<dbReference type="InterPro" id="IPR059000">
    <property type="entry name" value="ATPase_P-type_domA"/>
</dbReference>
<evidence type="ECO:0000256" key="2">
    <source>
        <dbReference type="ARBA" id="ARBA00022692"/>
    </source>
</evidence>
<feature type="region of interest" description="Disordered" evidence="11">
    <location>
        <begin position="1483"/>
        <end position="1511"/>
    </location>
</feature>
<dbReference type="Pfam" id="PF04526">
    <property type="entry name" value="DUF568"/>
    <property type="match status" value="1"/>
</dbReference>
<evidence type="ECO:0000256" key="4">
    <source>
        <dbReference type="ARBA" id="ARBA00022801"/>
    </source>
</evidence>
<keyword evidence="2 12" id="KW-0812">Transmembrane</keyword>
<evidence type="ECO:0000256" key="11">
    <source>
        <dbReference type="SAM" id="MobiDB-lite"/>
    </source>
</evidence>
<dbReference type="SUPFAM" id="SSF81653">
    <property type="entry name" value="Calcium ATPase, transduction domain A"/>
    <property type="match status" value="1"/>
</dbReference>
<reference evidence="14 15" key="1">
    <citation type="submission" date="2021-05" db="EMBL/GenBank/DDBJ databases">
        <title>Genome Assembly of Synthetic Allotetraploid Brassica napus Reveals Homoeologous Exchanges between Subgenomes.</title>
        <authorList>
            <person name="Davis J.T."/>
        </authorList>
    </citation>
    <scope>NUCLEOTIDE SEQUENCE [LARGE SCALE GENOMIC DNA]</scope>
    <source>
        <strain evidence="15">cv. Da-Ae</strain>
        <tissue evidence="14">Seedling</tissue>
    </source>
</reference>
<keyword evidence="9 12" id="KW-1133">Transmembrane helix</keyword>
<dbReference type="InterPro" id="IPR004014">
    <property type="entry name" value="ATPase_P-typ_cation-transptr_N"/>
</dbReference>
<dbReference type="Pfam" id="PF00122">
    <property type="entry name" value="E1-E2_ATPase"/>
    <property type="match status" value="1"/>
</dbReference>
<evidence type="ECO:0000256" key="8">
    <source>
        <dbReference type="ARBA" id="ARBA00022982"/>
    </source>
</evidence>
<keyword evidence="8" id="KW-0813">Transport</keyword>
<evidence type="ECO:0000256" key="10">
    <source>
        <dbReference type="ARBA" id="ARBA00023136"/>
    </source>
</evidence>
<dbReference type="InterPro" id="IPR001757">
    <property type="entry name" value="P_typ_ATPase"/>
</dbReference>
<dbReference type="PROSITE" id="PS00154">
    <property type="entry name" value="ATPASE_E1_E2"/>
    <property type="match status" value="1"/>
</dbReference>
<evidence type="ECO:0000256" key="5">
    <source>
        <dbReference type="ARBA" id="ARBA00022837"/>
    </source>
</evidence>
<proteinExistence type="predicted"/>
<keyword evidence="6" id="KW-0067">ATP-binding</keyword>
<dbReference type="InterPro" id="IPR044492">
    <property type="entry name" value="P_typ_ATPase_HD_dom"/>
</dbReference>
<evidence type="ECO:0000259" key="13">
    <source>
        <dbReference type="PROSITE" id="PS50836"/>
    </source>
</evidence>
<feature type="region of interest" description="Disordered" evidence="11">
    <location>
        <begin position="182"/>
        <end position="214"/>
    </location>
</feature>
<dbReference type="SUPFAM" id="SSF52540">
    <property type="entry name" value="P-loop containing nucleoside triphosphate hydrolases"/>
    <property type="match status" value="1"/>
</dbReference>
<feature type="region of interest" description="Disordered" evidence="11">
    <location>
        <begin position="1717"/>
        <end position="1752"/>
    </location>
</feature>
<accession>A0ABQ8DE96</accession>
<dbReference type="InterPro" id="IPR002921">
    <property type="entry name" value="Fungal_lipase-type"/>
</dbReference>
<evidence type="ECO:0000256" key="9">
    <source>
        <dbReference type="ARBA" id="ARBA00022989"/>
    </source>
</evidence>
<feature type="domain" description="DOMON" evidence="13">
    <location>
        <begin position="38"/>
        <end position="153"/>
    </location>
</feature>
<dbReference type="EMBL" id="JAGKQM010000005">
    <property type="protein sequence ID" value="KAH0927710.1"/>
    <property type="molecule type" value="Genomic_DNA"/>
</dbReference>
<dbReference type="InterPro" id="IPR006068">
    <property type="entry name" value="ATPase_P-typ_cation-transptr_C"/>
</dbReference>
<dbReference type="PANTHER" id="PTHR47523:SF1">
    <property type="entry name" value="F21O3.11 PROTEIN"/>
    <property type="match status" value="1"/>
</dbReference>
<dbReference type="InterPro" id="IPR027417">
    <property type="entry name" value="P-loop_NTPase"/>
</dbReference>
<dbReference type="Pfam" id="PF00690">
    <property type="entry name" value="Cation_ATPase_N"/>
    <property type="match status" value="1"/>
</dbReference>
<dbReference type="Gene3D" id="2.70.150.10">
    <property type="entry name" value="Calcium-transporting ATPase, cytoplasmic transduction domain A"/>
    <property type="match status" value="1"/>
</dbReference>
<dbReference type="Gene3D" id="1.20.1110.10">
    <property type="entry name" value="Calcium-transporting ATPase, transmembrane domain"/>
    <property type="match status" value="1"/>
</dbReference>
<evidence type="ECO:0000313" key="15">
    <source>
        <dbReference type="Proteomes" id="UP000824890"/>
    </source>
</evidence>
<dbReference type="Proteomes" id="UP000824890">
    <property type="component" value="Unassembled WGS sequence"/>
</dbReference>
<dbReference type="InterPro" id="IPR023214">
    <property type="entry name" value="HAD_sf"/>
</dbReference>
<name>A0ABQ8DE96_BRANA</name>
<dbReference type="InterPro" id="IPR036412">
    <property type="entry name" value="HAD-like_sf"/>
</dbReference>
<dbReference type="SFLD" id="SFLDF00027">
    <property type="entry name" value="p-type_atpase"/>
    <property type="match status" value="1"/>
</dbReference>
<dbReference type="SUPFAM" id="SSF56784">
    <property type="entry name" value="HAD-like"/>
    <property type="match status" value="1"/>
</dbReference>
<feature type="compositionally biased region" description="Gly residues" evidence="11">
    <location>
        <begin position="189"/>
        <end position="205"/>
    </location>
</feature>
<dbReference type="Gene3D" id="3.40.1110.10">
    <property type="entry name" value="Calcium-transporting ATPase, cytoplasmic domain N"/>
    <property type="match status" value="1"/>
</dbReference>
<dbReference type="CDD" id="cd09629">
    <property type="entry name" value="DOMON_CIL1_like"/>
    <property type="match status" value="1"/>
</dbReference>
<evidence type="ECO:0000256" key="12">
    <source>
        <dbReference type="SAM" id="Phobius"/>
    </source>
</evidence>
<organism evidence="14 15">
    <name type="scientific">Brassica napus</name>
    <name type="common">Rape</name>
    <dbReference type="NCBI Taxonomy" id="3708"/>
    <lineage>
        <taxon>Eukaryota</taxon>
        <taxon>Viridiplantae</taxon>
        <taxon>Streptophyta</taxon>
        <taxon>Embryophyta</taxon>
        <taxon>Tracheophyta</taxon>
        <taxon>Spermatophyta</taxon>
        <taxon>Magnoliopsida</taxon>
        <taxon>eudicotyledons</taxon>
        <taxon>Gunneridae</taxon>
        <taxon>Pentapetalae</taxon>
        <taxon>rosids</taxon>
        <taxon>malvids</taxon>
        <taxon>Brassicales</taxon>
        <taxon>Brassicaceae</taxon>
        <taxon>Brassiceae</taxon>
        <taxon>Brassica</taxon>
    </lineage>
</organism>
<dbReference type="NCBIfam" id="TIGR01494">
    <property type="entry name" value="ATPase_P-type"/>
    <property type="match status" value="3"/>
</dbReference>
<dbReference type="Gene3D" id="3.40.50.300">
    <property type="entry name" value="P-loop containing nucleotide triphosphate hydrolases"/>
    <property type="match status" value="1"/>
</dbReference>
<evidence type="ECO:0000256" key="7">
    <source>
        <dbReference type="ARBA" id="ARBA00022967"/>
    </source>
</evidence>
<dbReference type="PROSITE" id="PS50836">
    <property type="entry name" value="DOMON"/>
    <property type="match status" value="1"/>
</dbReference>
<feature type="transmembrane region" description="Helical" evidence="12">
    <location>
        <begin position="1537"/>
        <end position="1561"/>
    </location>
</feature>
<keyword evidence="7" id="KW-1278">Translocase</keyword>
<dbReference type="Pfam" id="PF01764">
    <property type="entry name" value="Lipase_3"/>
    <property type="match status" value="1"/>
</dbReference>
<keyword evidence="8" id="KW-0249">Electron transport</keyword>
<feature type="transmembrane region" description="Helical" evidence="12">
    <location>
        <begin position="1099"/>
        <end position="1126"/>
    </location>
</feature>
<dbReference type="InterPro" id="IPR018303">
    <property type="entry name" value="ATPase_P-typ_P_site"/>
</dbReference>
<dbReference type="InterPro" id="IPR023299">
    <property type="entry name" value="ATPase_P-typ_cyto_dom_N"/>
</dbReference>
<protein>
    <recommendedName>
        <fullName evidence="13">DOMON domain-containing protein</fullName>
    </recommendedName>
</protein>
<dbReference type="InterPro" id="IPR045265">
    <property type="entry name" value="AIR12_DOMON"/>
</dbReference>
<comment type="subcellular location">
    <subcellularLocation>
        <location evidence="1">Membrane</location>
        <topology evidence="1">Multi-pass membrane protein</topology>
    </subcellularLocation>
</comment>
<feature type="transmembrane region" description="Helical" evidence="12">
    <location>
        <begin position="1261"/>
        <end position="1281"/>
    </location>
</feature>
<dbReference type="SUPFAM" id="SSF53474">
    <property type="entry name" value="alpha/beta-Hydrolases"/>
    <property type="match status" value="1"/>
</dbReference>
<dbReference type="Pfam" id="PF08282">
    <property type="entry name" value="Hydrolase_3"/>
    <property type="match status" value="1"/>
</dbReference>
<dbReference type="Pfam" id="PF00689">
    <property type="entry name" value="Cation_ATPase_C"/>
    <property type="match status" value="1"/>
</dbReference>
<keyword evidence="15" id="KW-1185">Reference proteome</keyword>
<feature type="compositionally biased region" description="Basic residues" evidence="11">
    <location>
        <begin position="1500"/>
        <end position="1510"/>
    </location>
</feature>
<feature type="transmembrane region" description="Helical" evidence="12">
    <location>
        <begin position="523"/>
        <end position="544"/>
    </location>
</feature>
<feature type="region of interest" description="Disordered" evidence="11">
    <location>
        <begin position="1678"/>
        <end position="1700"/>
    </location>
</feature>
<feature type="transmembrane region" description="Helical" evidence="12">
    <location>
        <begin position="2265"/>
        <end position="2289"/>
    </location>
</feature>
<dbReference type="SUPFAM" id="SSF81660">
    <property type="entry name" value="Metal cation-transporting ATPase, ATP-binding domain N"/>
    <property type="match status" value="1"/>
</dbReference>
<keyword evidence="5" id="KW-0106">Calcium</keyword>
<feature type="transmembrane region" description="Helical" evidence="12">
    <location>
        <begin position="564"/>
        <end position="592"/>
    </location>
</feature>
<evidence type="ECO:0000256" key="3">
    <source>
        <dbReference type="ARBA" id="ARBA00022741"/>
    </source>
</evidence>
<sequence length="2292" mass="249934">VACFVSLISPAVSQTCSTQNILTTQKTPFQTCLDLPVLDSYLHYTYNATNSSLSIAFVATPARPSGWVAWAINPTGTGMAGSQAFVALRSGPGVAPVVKTYNISSYSTLVEGRLAFDFWDLRAEALTGNRVVIHTSVKVPAGEDSVNQVWQIGGNVTNGRIGIHPFTPSNLKSTAVLRFSGSDAPASAPGGGASTTPGQAGGPGNAGSMTTSVNFGASPVEEEEKYLERRAYDLRESVTDLMGKGGDEDKQSNGSEPLKLDTFPAWAKDVRECEEHFGVSVERGLSSSEVLTRHQIYGLNELEKPEGTSLLKLILEQFNDTLVRILLAAAVVSFVLAFVDGDEGGEMGITAFVEPLVIFLILIVNAIVGIWQETNAEKALEALKEIQSQQATVTRDGVKVSCLPAKELVPGDVVELRVGDKVPADMRVVGLVSSTLRVEQGSLTGESEAVSKTTKAVEENADIQGKKCMVFAGTTVVNGSCVCLVTHTGMSTEIGRVHSQIQEAAQHEEDTPLKKKLNEFGEALTMIIGLVCALVWLINVKYFLSWEYVDGWPRNFKFSFEKCTYYFEIAVALAVAAIPEGLPAVITTCLALGTRKMAQKNALVRKLPSVETLGCTTVICSDKTGTLTTNQMAVSKLVAMGSRIGTLRSFNVEGTSFDPRDGEIEDWPVGRMDTNLQMIAKIAAVCNDAYVEKSENQFVARGMPTEAALKVLVEKMGFPEGANKASSLADGNVLRCCGRWSELEQRIATLEFDRDRKSMGVMVDSSSGTKLLLVKGAVENVLERSTHIQLLDGSTQELDQYSRDLILQSLHDMSMSALRCLGFAYSDVPSDFATYDGSEDHPAHQQLLNPSNYSSIESNLTFVGFVGLRDPPRKEVRQAIADCRTAGIRVMVITGDNKSTAEAICREIGVFEADEDISSRSLTGKEFMDVKDQKNHLRQSGGLLFSRAEPKHKQEIVRLLKEDGEVVAMTGDGVNDAPALKLADIGVAMGISGTEVAKEASDMVLADDNFSTIVAAVGEGRSIYNNMKAFIRYMISSNIGEVASIFLTAALGIPEGMIPVQLLWVNLVTDGPPATALGFNPPDKDIMKKPPRRSDDSLITAWILFRYLVIGMYVGVATVGVFIIWYTHSSFMGIDLSQDGHSLVSYSQLAHWGQCSSWEGFKVSPFTAGSQTFSFESNPCEYFHQGKIKASTLSLSVLVAIEMFNSLNALSEDGSLVTMPPWVNPWLLLAMAVSFGLHFVILYVPFLAQVFGIVPLSLNEWMLVLAVSLPVILIDEVLKFVGRCTSGYRYSPRTPSEKKKTEAMESIQSRVESWIRDQRARFLRVSWGPLQWKFRWPPWNGEDADQRVKLRREYEKRKKQIHDLCLALKSESVEDLQDLLCCMVLSECVYKRPASEMVRAVNKFKADFGGQFISLERVQPSSDHVPHRYLLAEAGDTLFASFVGTRQYKDIMADANILQGHIFQDDVAEDECIAASEALQSDSQKNNGEGLRNPLDAKAKQRRDKPKPAAHRGFLARAKGIPALELYRLAQKKQRKLVLCGHSLGGAVAALATLAILRVVAASSTKKGNENIHVKCITFSQPPVGNAALRDYVHEKGWHHYFKSYCIPEDLVPRILSPAYFHHYNEQRISMAGEASEAEKTKGKEQEQLVIGVGPVQNSFWRLSRLVPLEAVKKQLDRYRGKKEDPAESSSASESVVSSAPIEDVLMEPQSLEIEEGGDGISLKPLPDSGKGQTVNGKSEGKTDSSNGFGNSWRRVPSLPSYVPFGELYLLGTASVESLSEGEYSKLTSVRSVITELRERLQSHSMKSYRSRFQRIHDLCMDIDGFFGVDQQKQFPHLQQWLGLAVGGSVEIGHIVESPIIKTATSVAPLGWNGVPGDKNAEPLKVDITGHGCSTTVESFPSTPAYSSDNVEQTELQKIRVTIGAPLKRPPSNQIVEDPLVPMFSPVDSNTGLVKEGINLGFFQEDKFVRPEGLEDLYIFCTSDFATVAKEVEVRTRRVRLLGLEGAGKTSLFRAILGQTMLSSMTHVENLQIQSDVQDCIVGGVCYSDTVGVNLQELQLEASRFREELWKGVRNLSKKIDLIILVHNLSHRVPRYQNATTQQQQPALALLLDEVKSLGIPWVLAITNKFSVSAHQQKSMIEAVLEAYQASPNSTGVVNSIPYVISGSGGSSLPWAAVNAGNEGSLGAQKLIFAPLDLVKKPFQRKDTVFPVDGVSSLCQLVHRVLQTQEEACFQELAKDRLLVELSRSGAVDGSQGKSSSMSAAAVGASLGAGLGLVLAVVMGAGSALRKP</sequence>
<keyword evidence="3" id="KW-0547">Nucleotide-binding</keyword>
<feature type="transmembrane region" description="Helical" evidence="12">
    <location>
        <begin position="1226"/>
        <end position="1246"/>
    </location>
</feature>
<dbReference type="Gene3D" id="3.40.50.1000">
    <property type="entry name" value="HAD superfamily/HAD-like"/>
    <property type="match status" value="1"/>
</dbReference>
<dbReference type="Pfam" id="PF13246">
    <property type="entry name" value="Cation_ATPase"/>
    <property type="match status" value="1"/>
</dbReference>
<keyword evidence="4" id="KW-0378">Hydrolase</keyword>
<dbReference type="InterPro" id="IPR008250">
    <property type="entry name" value="ATPase_P-typ_transduc_dom_A_sf"/>
</dbReference>
<dbReference type="InterPro" id="IPR023298">
    <property type="entry name" value="ATPase_P-typ_TM_dom_sf"/>
</dbReference>
<dbReference type="SFLD" id="SFLDG00002">
    <property type="entry name" value="C1.7:_P-type_atpase_like"/>
    <property type="match status" value="1"/>
</dbReference>
<gene>
    <name evidence="14" type="ORF">HID58_019966</name>
</gene>
<keyword evidence="10 12" id="KW-0472">Membrane</keyword>
<dbReference type="InterPro" id="IPR029058">
    <property type="entry name" value="AB_hydrolase_fold"/>
</dbReference>
<dbReference type="SFLD" id="SFLDS00003">
    <property type="entry name" value="Haloacid_Dehalogenase"/>
    <property type="match status" value="1"/>
</dbReference>
<feature type="non-terminal residue" evidence="14">
    <location>
        <position position="1"/>
    </location>
</feature>
<dbReference type="InterPro" id="IPR005018">
    <property type="entry name" value="DOMON_domain"/>
</dbReference>
<comment type="caution">
    <text evidence="14">The sequence shown here is derived from an EMBL/GenBank/DDBJ whole genome shotgun (WGS) entry which is preliminary data.</text>
</comment>
<evidence type="ECO:0000256" key="1">
    <source>
        <dbReference type="ARBA" id="ARBA00004141"/>
    </source>
</evidence>
<dbReference type="PRINTS" id="PR00119">
    <property type="entry name" value="CATATPASE"/>
</dbReference>
<feature type="transmembrane region" description="Helical" evidence="12">
    <location>
        <begin position="351"/>
        <end position="371"/>
    </location>
</feature>
<dbReference type="SMART" id="SM00831">
    <property type="entry name" value="Cation_ATPase_N"/>
    <property type="match status" value="1"/>
</dbReference>
<dbReference type="PANTHER" id="PTHR47523">
    <property type="entry name" value="F21O3.11 PROTEIN"/>
    <property type="match status" value="1"/>
</dbReference>
<dbReference type="SUPFAM" id="SSF81665">
    <property type="entry name" value="Calcium ATPase, transmembrane domain M"/>
    <property type="match status" value="1"/>
</dbReference>
<evidence type="ECO:0000256" key="6">
    <source>
        <dbReference type="ARBA" id="ARBA00022840"/>
    </source>
</evidence>
<feature type="transmembrane region" description="Helical" evidence="12">
    <location>
        <begin position="321"/>
        <end position="339"/>
    </location>
</feature>
<dbReference type="Gene3D" id="3.40.50.1820">
    <property type="entry name" value="alpha/beta hydrolase"/>
    <property type="match status" value="1"/>
</dbReference>
<feature type="compositionally biased region" description="Low complexity" evidence="11">
    <location>
        <begin position="1688"/>
        <end position="1700"/>
    </location>
</feature>
<evidence type="ECO:0000313" key="14">
    <source>
        <dbReference type="EMBL" id="KAH0927710.1"/>
    </source>
</evidence>